<evidence type="ECO:0000313" key="10">
    <source>
        <dbReference type="Proteomes" id="UP001610335"/>
    </source>
</evidence>
<dbReference type="EMBL" id="JBFXLS010000106">
    <property type="protein sequence ID" value="KAL2815998.1"/>
    <property type="molecule type" value="Genomic_DNA"/>
</dbReference>
<dbReference type="PANTHER" id="PTHR33938:SF8">
    <property type="entry name" value="CARBOXYLIC ESTER HYDROLASE"/>
    <property type="match status" value="1"/>
</dbReference>
<dbReference type="InterPro" id="IPR029058">
    <property type="entry name" value="AB_hydrolase_fold"/>
</dbReference>
<feature type="chain" id="PRO_5044982922" description="Carboxylic ester hydrolase" evidence="8">
    <location>
        <begin position="23"/>
        <end position="533"/>
    </location>
</feature>
<evidence type="ECO:0000256" key="8">
    <source>
        <dbReference type="RuleBase" id="RU361238"/>
    </source>
</evidence>
<evidence type="ECO:0000313" key="9">
    <source>
        <dbReference type="EMBL" id="KAL2815998.1"/>
    </source>
</evidence>
<keyword evidence="2" id="KW-0719">Serine esterase</keyword>
<evidence type="ECO:0000256" key="3">
    <source>
        <dbReference type="ARBA" id="ARBA00022723"/>
    </source>
</evidence>
<evidence type="ECO:0000256" key="2">
    <source>
        <dbReference type="ARBA" id="ARBA00022487"/>
    </source>
</evidence>
<dbReference type="PANTHER" id="PTHR33938">
    <property type="entry name" value="FERULOYL ESTERASE B-RELATED"/>
    <property type="match status" value="1"/>
</dbReference>
<evidence type="ECO:0000256" key="5">
    <source>
        <dbReference type="ARBA" id="ARBA00022801"/>
    </source>
</evidence>
<evidence type="ECO:0000256" key="7">
    <source>
        <dbReference type="ARBA" id="ARBA00023157"/>
    </source>
</evidence>
<keyword evidence="4 8" id="KW-0732">Signal</keyword>
<reference evidence="9 10" key="1">
    <citation type="submission" date="2024-07" db="EMBL/GenBank/DDBJ databases">
        <title>Section-level genome sequencing and comparative genomics of Aspergillus sections Usti and Cavernicolus.</title>
        <authorList>
            <consortium name="Lawrence Berkeley National Laboratory"/>
            <person name="Nybo J.L."/>
            <person name="Vesth T.C."/>
            <person name="Theobald S."/>
            <person name="Frisvad J.C."/>
            <person name="Larsen T.O."/>
            <person name="Kjaerboelling I."/>
            <person name="Rothschild-Mancinelli K."/>
            <person name="Lyhne E.K."/>
            <person name="Kogle M.E."/>
            <person name="Barry K."/>
            <person name="Clum A."/>
            <person name="Na H."/>
            <person name="Ledsgaard L."/>
            <person name="Lin J."/>
            <person name="Lipzen A."/>
            <person name="Kuo A."/>
            <person name="Riley R."/>
            <person name="Mondo S."/>
            <person name="LaButti K."/>
            <person name="Haridas S."/>
            <person name="Pangalinan J."/>
            <person name="Salamov A.A."/>
            <person name="Simmons B.A."/>
            <person name="Magnuson J.K."/>
            <person name="Chen J."/>
            <person name="Drula E."/>
            <person name="Henrissat B."/>
            <person name="Wiebenga A."/>
            <person name="Lubbers R.J."/>
            <person name="Gomes A.C."/>
            <person name="Makela M.R."/>
            <person name="Stajich J."/>
            <person name="Grigoriev I.V."/>
            <person name="Mortensen U.H."/>
            <person name="De vries R.P."/>
            <person name="Baker S.E."/>
            <person name="Andersen M.R."/>
        </authorList>
    </citation>
    <scope>NUCLEOTIDE SEQUENCE [LARGE SCALE GENOMIC DNA]</scope>
    <source>
        <strain evidence="9 10">CBS 600.67</strain>
    </source>
</reference>
<proteinExistence type="inferred from homology"/>
<accession>A0ABR4HMP2</accession>
<dbReference type="InterPro" id="IPR011118">
    <property type="entry name" value="Tannase/feruloyl_esterase"/>
</dbReference>
<dbReference type="SUPFAM" id="SSF53474">
    <property type="entry name" value="alpha/beta-Hydrolases"/>
    <property type="match status" value="1"/>
</dbReference>
<evidence type="ECO:0000256" key="4">
    <source>
        <dbReference type="ARBA" id="ARBA00022729"/>
    </source>
</evidence>
<comment type="caution">
    <text evidence="9">The sequence shown here is derived from an EMBL/GenBank/DDBJ whole genome shotgun (WGS) entry which is preliminary data.</text>
</comment>
<organism evidence="9 10">
    <name type="scientific">Aspergillus cavernicola</name>
    <dbReference type="NCBI Taxonomy" id="176166"/>
    <lineage>
        <taxon>Eukaryota</taxon>
        <taxon>Fungi</taxon>
        <taxon>Dikarya</taxon>
        <taxon>Ascomycota</taxon>
        <taxon>Pezizomycotina</taxon>
        <taxon>Eurotiomycetes</taxon>
        <taxon>Eurotiomycetidae</taxon>
        <taxon>Eurotiales</taxon>
        <taxon>Aspergillaceae</taxon>
        <taxon>Aspergillus</taxon>
        <taxon>Aspergillus subgen. Nidulantes</taxon>
    </lineage>
</organism>
<feature type="signal peptide" evidence="8">
    <location>
        <begin position="1"/>
        <end position="22"/>
    </location>
</feature>
<keyword evidence="6" id="KW-0106">Calcium</keyword>
<keyword evidence="10" id="KW-1185">Reference proteome</keyword>
<evidence type="ECO:0000256" key="6">
    <source>
        <dbReference type="ARBA" id="ARBA00022837"/>
    </source>
</evidence>
<name>A0ABR4HMP2_9EURO</name>
<protein>
    <recommendedName>
        <fullName evidence="8">Carboxylic ester hydrolase</fullName>
        <ecNumber evidence="8">3.1.1.-</ecNumber>
    </recommendedName>
</protein>
<comment type="similarity">
    <text evidence="1 8">Belongs to the tannase family.</text>
</comment>
<dbReference type="Pfam" id="PF07519">
    <property type="entry name" value="Tannase"/>
    <property type="match status" value="1"/>
</dbReference>
<keyword evidence="3" id="KW-0479">Metal-binding</keyword>
<dbReference type="EC" id="3.1.1.-" evidence="8"/>
<keyword evidence="7" id="KW-1015">Disulfide bond</keyword>
<dbReference type="Proteomes" id="UP001610335">
    <property type="component" value="Unassembled WGS sequence"/>
</dbReference>
<sequence>MLSLGFVYLSTLFQLLIPAATAIASRTKPCTHNTFVSLGLLNINVLSLDVALGNAAWPSPSSLLNAYPTTKNYTIDVCQLTVNYTHPGWNDKITTWISLPLDSWNGRFAGMGGGGWVTGSLGALSQAVFQGYAAASTDGGHEETASIESWVLASKGNLNWANIQDFSAIALDEAASLGKAATELFYGRPPKYSYWNGCSTGGRQGHMMAQRFPAQYDGILAGAPAINWDKFIPAEYWPQVVIKELEYYPSPCEIDAITKYAIQACDQLDGVKDGIISMPGLCHFEPLSVVGKTVRCTAPNGTIKISKKAAKFAASVWAGAKSSDGSSLWYGSLHETPLTALGGTKCVSLTSCDPVPFTISADWLRAFISRDSSLDLSTINHQVFNRLFRASVNGFSSVMGTRDPDLTGFKQSGGKMITWHGMKDELIFYNGTEDYYRQALEADPELHDYYRFFPAPGVEHCGGGPGWYPGDSFQALVDWVEKGVAPDTLRAIATPSATGDAHPPLRTADLCAYPKVLTFVGGDPDRASSFTCK</sequence>
<evidence type="ECO:0000256" key="1">
    <source>
        <dbReference type="ARBA" id="ARBA00006249"/>
    </source>
</evidence>
<gene>
    <name evidence="9" type="ORF">BDW59DRAFT_177464</name>
</gene>
<keyword evidence="5 8" id="KW-0378">Hydrolase</keyword>